<dbReference type="Gene3D" id="3.10.580.10">
    <property type="entry name" value="CBS-domain"/>
    <property type="match status" value="1"/>
</dbReference>
<gene>
    <name evidence="2" type="ORF">SDC9_28924</name>
</gene>
<evidence type="ECO:0000259" key="1">
    <source>
        <dbReference type="PROSITE" id="PS51371"/>
    </source>
</evidence>
<dbReference type="SUPFAM" id="SSF54631">
    <property type="entry name" value="CBS-domain pair"/>
    <property type="match status" value="1"/>
</dbReference>
<organism evidence="2">
    <name type="scientific">bioreactor metagenome</name>
    <dbReference type="NCBI Taxonomy" id="1076179"/>
    <lineage>
        <taxon>unclassified sequences</taxon>
        <taxon>metagenomes</taxon>
        <taxon>ecological metagenomes</taxon>
    </lineage>
</organism>
<comment type="caution">
    <text evidence="2">The sequence shown here is derived from an EMBL/GenBank/DDBJ whole genome shotgun (WGS) entry which is preliminary data.</text>
</comment>
<dbReference type="AlphaFoldDB" id="A0A644UVQ1"/>
<protein>
    <recommendedName>
        <fullName evidence="1">CBS domain-containing protein</fullName>
    </recommendedName>
</protein>
<dbReference type="Pfam" id="PF00571">
    <property type="entry name" value="CBS"/>
    <property type="match status" value="2"/>
</dbReference>
<dbReference type="EMBL" id="VSSQ01000170">
    <property type="protein sequence ID" value="MPL82974.1"/>
    <property type="molecule type" value="Genomic_DNA"/>
</dbReference>
<dbReference type="InterPro" id="IPR046342">
    <property type="entry name" value="CBS_dom_sf"/>
</dbReference>
<accession>A0A644UVQ1</accession>
<dbReference type="InterPro" id="IPR000644">
    <property type="entry name" value="CBS_dom"/>
</dbReference>
<evidence type="ECO:0000313" key="2">
    <source>
        <dbReference type="EMBL" id="MPL82974.1"/>
    </source>
</evidence>
<feature type="domain" description="CBS" evidence="1">
    <location>
        <begin position="67"/>
        <end position="123"/>
    </location>
</feature>
<sequence length="220" mass="25022">MLAKDLISDAIIPLKTSDSGLIALNWMEEFRVSHLPIVNNHDFLGLISESDIYEMNSYEEPLGNHSLSLQKPYVTEDQHVYDVIRQVFEQKLTLIPVIDANNHYLGSITLQCLVKYFARLAAVDNPGGIIVLEMGIRDYALSEIARIVESNDASILSLYILTLPDSSRMEVTLKINRIDIGPVIQTFNRFGYTIKASFFEGDINETLRDRYDSLMKYLDI</sequence>
<proteinExistence type="predicted"/>
<dbReference type="PROSITE" id="PS51371">
    <property type="entry name" value="CBS"/>
    <property type="match status" value="1"/>
</dbReference>
<reference evidence="2" key="1">
    <citation type="submission" date="2019-08" db="EMBL/GenBank/DDBJ databases">
        <authorList>
            <person name="Kucharzyk K."/>
            <person name="Murdoch R.W."/>
            <person name="Higgins S."/>
            <person name="Loffler F."/>
        </authorList>
    </citation>
    <scope>NUCLEOTIDE SEQUENCE</scope>
</reference>
<dbReference type="CDD" id="cd17783">
    <property type="entry name" value="CBS_pair_bac"/>
    <property type="match status" value="1"/>
</dbReference>
<name>A0A644UVQ1_9ZZZZ</name>